<evidence type="ECO:0000256" key="1">
    <source>
        <dbReference type="SAM" id="Phobius"/>
    </source>
</evidence>
<keyword evidence="1" id="KW-0812">Transmembrane</keyword>
<organism evidence="3 4">
    <name type="scientific">Isoptericola peretonis</name>
    <dbReference type="NCBI Taxonomy" id="2918523"/>
    <lineage>
        <taxon>Bacteria</taxon>
        <taxon>Bacillati</taxon>
        <taxon>Actinomycetota</taxon>
        <taxon>Actinomycetes</taxon>
        <taxon>Micrococcales</taxon>
        <taxon>Promicromonosporaceae</taxon>
        <taxon>Isoptericola</taxon>
    </lineage>
</organism>
<feature type="transmembrane region" description="Helical" evidence="1">
    <location>
        <begin position="224"/>
        <end position="243"/>
    </location>
</feature>
<feature type="transmembrane region" description="Helical" evidence="1">
    <location>
        <begin position="106"/>
        <end position="128"/>
    </location>
</feature>
<feature type="transmembrane region" description="Helical" evidence="1">
    <location>
        <begin position="69"/>
        <end position="99"/>
    </location>
</feature>
<feature type="transmembrane region" description="Helical" evidence="1">
    <location>
        <begin position="199"/>
        <end position="218"/>
    </location>
</feature>
<dbReference type="EMBL" id="JALQCY010000006">
    <property type="protein sequence ID" value="MCK9795723.1"/>
    <property type="molecule type" value="Genomic_DNA"/>
</dbReference>
<keyword evidence="1" id="KW-1133">Transmembrane helix</keyword>
<comment type="caution">
    <text evidence="3">The sequence shown here is derived from an EMBL/GenBank/DDBJ whole genome shotgun (WGS) entry which is preliminary data.</text>
</comment>
<reference evidence="3 4" key="1">
    <citation type="submission" date="2022-02" db="EMBL/GenBank/DDBJ databases">
        <title>The car tank lid bacteriome: a reservoir of bacteria with potential in bioremediation of fuel.</title>
        <authorList>
            <person name="Vidal-Verdu A."/>
            <person name="Gomez-Martinez D."/>
            <person name="Latorre-Perez A."/>
            <person name="Pereto J."/>
            <person name="Porcar M."/>
        </authorList>
    </citation>
    <scope>NUCLEOTIDE SEQUENCE [LARGE SCALE GENOMIC DNA]</scope>
    <source>
        <strain evidence="3 4">4D.3</strain>
    </source>
</reference>
<protein>
    <submittedName>
        <fullName evidence="3">DUF1648 domain-containing protein</fullName>
    </submittedName>
</protein>
<gene>
    <name evidence="3" type="ORF">M1843_18415</name>
</gene>
<evidence type="ECO:0000313" key="4">
    <source>
        <dbReference type="Proteomes" id="UP001651050"/>
    </source>
</evidence>
<sequence>MTTTPPDGAPAGHGTDAAWRPRARRATAWSSLAAVILALGAAAIAWSWRDQLPDRVASHWSGSGAPDGFMAPMTFALVAVATTVVLCALFAAIGLFAGASASTRRIAAAGCVWSGGFLAATTLGTLAPQRGLADPSQVELGGSTLLLTLLVPLAPAVLAALLVPGDPSTPATESVPGDAPRAVVRDGERAVWLQRTTGGTGLAVGVVAVLGTAVLAITTGEPTMLVVPAVLALTFVAMFAFTVRVDATGLTVRSTAGWPGTHVPADEVVRASVARVSPLREFGGWGWRIARDGRVGVVLRAGEALLVERTGGRSFTVTVDDAATAAALLNTMADRARGQGVARG</sequence>
<evidence type="ECO:0000313" key="3">
    <source>
        <dbReference type="EMBL" id="MCK9795723.1"/>
    </source>
</evidence>
<accession>A0ABT0J8E4</accession>
<proteinExistence type="predicted"/>
<keyword evidence="4" id="KW-1185">Reference proteome</keyword>
<dbReference type="InterPro" id="IPR012867">
    <property type="entry name" value="DUF1648"/>
</dbReference>
<name>A0ABT0J8E4_9MICO</name>
<feature type="transmembrane region" description="Helical" evidence="1">
    <location>
        <begin position="28"/>
        <end position="49"/>
    </location>
</feature>
<keyword evidence="1" id="KW-0472">Membrane</keyword>
<evidence type="ECO:0000259" key="2">
    <source>
        <dbReference type="Pfam" id="PF07853"/>
    </source>
</evidence>
<feature type="domain" description="DUF1648" evidence="2">
    <location>
        <begin position="36"/>
        <end position="78"/>
    </location>
</feature>
<dbReference type="RefSeq" id="WP_416345571.1">
    <property type="nucleotide sequence ID" value="NZ_JALQCY010000006.1"/>
</dbReference>
<dbReference type="Pfam" id="PF07853">
    <property type="entry name" value="DUF1648"/>
    <property type="match status" value="1"/>
</dbReference>
<feature type="transmembrane region" description="Helical" evidence="1">
    <location>
        <begin position="140"/>
        <end position="163"/>
    </location>
</feature>
<dbReference type="Proteomes" id="UP001651050">
    <property type="component" value="Unassembled WGS sequence"/>
</dbReference>